<dbReference type="InterPro" id="IPR040976">
    <property type="entry name" value="Pkinase_fungal"/>
</dbReference>
<sequence>MALKRKASTAASDGAAKKKKTTAKSCASSASQVTAPSDEPDSSFSPEILRHLRDQVLECYENVTQKSVEWFVESCLASVDEGRVIALVEALKDLEFGGLTEDGRVKIFSARRPSQMRITERGAHKEFSKFIQHILDNDPDKVEECVFPTFKHSIGEETLADFNGVNTTRVFGYGHFGKVVTWADVCLAEEFKQTLVFANVQQNRKHIVWSGTRMLQNDARRDVAFGLTVEDFEAQIWRFSHSGIVVCEPFKWIEDPMPLIRLILSLVHYPPNEQEHLSALGRLGFDPTLRPVIGANGQAVKDCHGFPQYRFDMESLEDQRTHTYETVEVLNNYEAIDFLGSATRVWRVRRADGTKDIDGNIIHWVMKESYGNDDSRTEGEKWCDIKARVHAEALRVDLAAHWDATARDEPYIPLVDRFTRYFLQLEGHQILDLACDVPLIPKDVLESEILNVLGRELVSEKARSGADSLPPCKAHNLMLTTPSRKRRTLWEDANHVIPVEGLDDIQEMHTALIDTCHALEVLYELELIHREVSWGNIYYDSCTKTGRLGDFEFVEKYGDTRPGEYVKAGNTLFWSPEVQEGAYIFTGTSNKFHFSRHYLHDVESIYWLFNYMICSFTPQWLEGVAKFDIDAAQRELLFRCYLPSVSGHREALLRSAGQIPTALLSLSLPNGTWTVGALRGASLTLGKWIMDKHHTDLHPAKHSVTALANPSPPDSRADTLKEILALLDQASDPTYEQLLALPARAECRFSQDRFKDIFPQLRTKLKKLQKRLRFDGIAKMERTWDRSDVCLSSPYALPSPLRM</sequence>
<evidence type="ECO:0000256" key="1">
    <source>
        <dbReference type="SAM" id="MobiDB-lite"/>
    </source>
</evidence>
<keyword evidence="4" id="KW-1185">Reference proteome</keyword>
<dbReference type="InterPro" id="IPR011009">
    <property type="entry name" value="Kinase-like_dom_sf"/>
</dbReference>
<accession>A0A5C3Q9Z5</accession>
<evidence type="ECO:0000259" key="2">
    <source>
        <dbReference type="Pfam" id="PF17667"/>
    </source>
</evidence>
<proteinExistence type="predicted"/>
<evidence type="ECO:0000313" key="4">
    <source>
        <dbReference type="Proteomes" id="UP000305067"/>
    </source>
</evidence>
<feature type="domain" description="Fungal-type protein kinase" evidence="2">
    <location>
        <begin position="180"/>
        <end position="612"/>
    </location>
</feature>
<protein>
    <recommendedName>
        <fullName evidence="2">Fungal-type protein kinase domain-containing protein</fullName>
    </recommendedName>
</protein>
<dbReference type="AlphaFoldDB" id="A0A5C3Q9Z5"/>
<organism evidence="3 4">
    <name type="scientific">Pterulicium gracile</name>
    <dbReference type="NCBI Taxonomy" id="1884261"/>
    <lineage>
        <taxon>Eukaryota</taxon>
        <taxon>Fungi</taxon>
        <taxon>Dikarya</taxon>
        <taxon>Basidiomycota</taxon>
        <taxon>Agaricomycotina</taxon>
        <taxon>Agaricomycetes</taxon>
        <taxon>Agaricomycetidae</taxon>
        <taxon>Agaricales</taxon>
        <taxon>Pleurotineae</taxon>
        <taxon>Pterulaceae</taxon>
        <taxon>Pterulicium</taxon>
    </lineage>
</organism>
<feature type="region of interest" description="Disordered" evidence="1">
    <location>
        <begin position="1"/>
        <end position="45"/>
    </location>
</feature>
<dbReference type="Pfam" id="PF17667">
    <property type="entry name" value="Pkinase_fungal"/>
    <property type="match status" value="1"/>
</dbReference>
<reference evidence="3 4" key="1">
    <citation type="journal article" date="2019" name="Nat. Ecol. Evol.">
        <title>Megaphylogeny resolves global patterns of mushroom evolution.</title>
        <authorList>
            <person name="Varga T."/>
            <person name="Krizsan K."/>
            <person name="Foldi C."/>
            <person name="Dima B."/>
            <person name="Sanchez-Garcia M."/>
            <person name="Sanchez-Ramirez S."/>
            <person name="Szollosi G.J."/>
            <person name="Szarkandi J.G."/>
            <person name="Papp V."/>
            <person name="Albert L."/>
            <person name="Andreopoulos W."/>
            <person name="Angelini C."/>
            <person name="Antonin V."/>
            <person name="Barry K.W."/>
            <person name="Bougher N.L."/>
            <person name="Buchanan P."/>
            <person name="Buyck B."/>
            <person name="Bense V."/>
            <person name="Catcheside P."/>
            <person name="Chovatia M."/>
            <person name="Cooper J."/>
            <person name="Damon W."/>
            <person name="Desjardin D."/>
            <person name="Finy P."/>
            <person name="Geml J."/>
            <person name="Haridas S."/>
            <person name="Hughes K."/>
            <person name="Justo A."/>
            <person name="Karasinski D."/>
            <person name="Kautmanova I."/>
            <person name="Kiss B."/>
            <person name="Kocsube S."/>
            <person name="Kotiranta H."/>
            <person name="LaButti K.M."/>
            <person name="Lechner B.E."/>
            <person name="Liimatainen K."/>
            <person name="Lipzen A."/>
            <person name="Lukacs Z."/>
            <person name="Mihaltcheva S."/>
            <person name="Morgado L.N."/>
            <person name="Niskanen T."/>
            <person name="Noordeloos M.E."/>
            <person name="Ohm R.A."/>
            <person name="Ortiz-Santana B."/>
            <person name="Ovrebo C."/>
            <person name="Racz N."/>
            <person name="Riley R."/>
            <person name="Savchenko A."/>
            <person name="Shiryaev A."/>
            <person name="Soop K."/>
            <person name="Spirin V."/>
            <person name="Szebenyi C."/>
            <person name="Tomsovsky M."/>
            <person name="Tulloss R.E."/>
            <person name="Uehling J."/>
            <person name="Grigoriev I.V."/>
            <person name="Vagvolgyi C."/>
            <person name="Papp T."/>
            <person name="Martin F.M."/>
            <person name="Miettinen O."/>
            <person name="Hibbett D.S."/>
            <person name="Nagy L.G."/>
        </authorList>
    </citation>
    <scope>NUCLEOTIDE SEQUENCE [LARGE SCALE GENOMIC DNA]</scope>
    <source>
        <strain evidence="3 4">CBS 309.79</strain>
    </source>
</reference>
<dbReference type="OrthoDB" id="3260094at2759"/>
<dbReference type="Gene3D" id="1.10.510.10">
    <property type="entry name" value="Transferase(Phosphotransferase) domain 1"/>
    <property type="match status" value="1"/>
</dbReference>
<dbReference type="SUPFAM" id="SSF56112">
    <property type="entry name" value="Protein kinase-like (PK-like)"/>
    <property type="match status" value="1"/>
</dbReference>
<evidence type="ECO:0000313" key="3">
    <source>
        <dbReference type="EMBL" id="TFK98581.1"/>
    </source>
</evidence>
<name>A0A5C3Q9Z5_9AGAR</name>
<dbReference type="EMBL" id="ML178839">
    <property type="protein sequence ID" value="TFK98581.1"/>
    <property type="molecule type" value="Genomic_DNA"/>
</dbReference>
<dbReference type="Proteomes" id="UP000305067">
    <property type="component" value="Unassembled WGS sequence"/>
</dbReference>
<gene>
    <name evidence="3" type="ORF">BDV98DRAFT_606859</name>
</gene>